<dbReference type="InterPro" id="IPR016186">
    <property type="entry name" value="C-type_lectin-like/link_sf"/>
</dbReference>
<dbReference type="Gene3D" id="3.10.100.10">
    <property type="entry name" value="Mannose-Binding Protein A, subunit A"/>
    <property type="match status" value="1"/>
</dbReference>
<accession>A0A1I7U1E9</accession>
<dbReference type="STRING" id="1561998.A0A1I7U1E9"/>
<keyword evidence="3" id="KW-1185">Reference proteome</keyword>
<reference evidence="4" key="1">
    <citation type="submission" date="2016-11" db="UniProtKB">
        <authorList>
            <consortium name="WormBaseParasite"/>
        </authorList>
    </citation>
    <scope>IDENTIFICATION</scope>
</reference>
<evidence type="ECO:0000313" key="4">
    <source>
        <dbReference type="WBParaSite" id="Csp11.Scaffold629.g13883.t1"/>
    </source>
</evidence>
<feature type="compositionally biased region" description="Basic and acidic residues" evidence="1">
    <location>
        <begin position="48"/>
        <end position="57"/>
    </location>
</feature>
<sequence>MRLLLLSLLGITVVSGIIAPGYGGFGGGSSSYSSEEHHHGGRPHRPPRPHDDDPEPRCQRDWMTFQRPSGTWCIKVFYGPGTKYDADNACAAQGAVLTSLQNANERIQIASEA</sequence>
<dbReference type="InterPro" id="IPR016187">
    <property type="entry name" value="CTDL_fold"/>
</dbReference>
<evidence type="ECO:0000313" key="3">
    <source>
        <dbReference type="Proteomes" id="UP000095282"/>
    </source>
</evidence>
<dbReference type="SUPFAM" id="SSF56436">
    <property type="entry name" value="C-type lectin-like"/>
    <property type="match status" value="1"/>
</dbReference>
<dbReference type="PANTHER" id="PTHR47517">
    <property type="entry name" value="C-TYPE LECTIN-RELATED"/>
    <property type="match status" value="1"/>
</dbReference>
<proteinExistence type="predicted"/>
<evidence type="ECO:0000256" key="2">
    <source>
        <dbReference type="SAM" id="SignalP"/>
    </source>
</evidence>
<dbReference type="Proteomes" id="UP000095282">
    <property type="component" value="Unplaced"/>
</dbReference>
<dbReference type="PANTHER" id="PTHR47517:SF2">
    <property type="entry name" value="C-TYPE LECTIN DOMAIN-CONTAINING PROTEIN"/>
    <property type="match status" value="1"/>
</dbReference>
<feature type="chain" id="PRO_5009308269" evidence="2">
    <location>
        <begin position="17"/>
        <end position="113"/>
    </location>
</feature>
<dbReference type="CDD" id="cd00037">
    <property type="entry name" value="CLECT"/>
    <property type="match status" value="1"/>
</dbReference>
<feature type="signal peptide" evidence="2">
    <location>
        <begin position="1"/>
        <end position="16"/>
    </location>
</feature>
<name>A0A1I7U1E9_9PELO</name>
<organism evidence="3 4">
    <name type="scientific">Caenorhabditis tropicalis</name>
    <dbReference type="NCBI Taxonomy" id="1561998"/>
    <lineage>
        <taxon>Eukaryota</taxon>
        <taxon>Metazoa</taxon>
        <taxon>Ecdysozoa</taxon>
        <taxon>Nematoda</taxon>
        <taxon>Chromadorea</taxon>
        <taxon>Rhabditida</taxon>
        <taxon>Rhabditina</taxon>
        <taxon>Rhabditomorpha</taxon>
        <taxon>Rhabditoidea</taxon>
        <taxon>Rhabditidae</taxon>
        <taxon>Peloderinae</taxon>
        <taxon>Caenorhabditis</taxon>
    </lineage>
</organism>
<feature type="region of interest" description="Disordered" evidence="1">
    <location>
        <begin position="28"/>
        <end position="57"/>
    </location>
</feature>
<dbReference type="AlphaFoldDB" id="A0A1I7U1E9"/>
<evidence type="ECO:0000256" key="1">
    <source>
        <dbReference type="SAM" id="MobiDB-lite"/>
    </source>
</evidence>
<dbReference type="WBParaSite" id="Csp11.Scaffold629.g13883.t1">
    <property type="protein sequence ID" value="Csp11.Scaffold629.g13883.t1"/>
    <property type="gene ID" value="Csp11.Scaffold629.g13883"/>
</dbReference>
<dbReference type="eggNOG" id="KOG4297">
    <property type="taxonomic scope" value="Eukaryota"/>
</dbReference>
<protein>
    <submittedName>
        <fullName evidence="4">C-type lectin domain-containing protein</fullName>
    </submittedName>
</protein>
<keyword evidence="2" id="KW-0732">Signal</keyword>